<dbReference type="STRING" id="196109.A0A136J198"/>
<evidence type="ECO:0000313" key="1">
    <source>
        <dbReference type="EMBL" id="KXJ91020.1"/>
    </source>
</evidence>
<proteinExistence type="predicted"/>
<dbReference type="PANTHER" id="PTHR35179">
    <property type="entry name" value="PROTEIN CBG02620"/>
    <property type="match status" value="1"/>
</dbReference>
<evidence type="ECO:0008006" key="3">
    <source>
        <dbReference type="Google" id="ProtNLM"/>
    </source>
</evidence>
<gene>
    <name evidence="1" type="ORF">Micbo1qcDRAFT_205046</name>
</gene>
<dbReference type="PANTHER" id="PTHR35179:SF2">
    <property type="entry name" value="START DOMAIN-CONTAINING PROTEIN"/>
    <property type="match status" value="1"/>
</dbReference>
<reference evidence="2" key="1">
    <citation type="submission" date="2016-02" db="EMBL/GenBank/DDBJ databases">
        <title>Draft genome sequence of Microdochium bolleyi, a fungal endophyte of beachgrass.</title>
        <authorList>
            <consortium name="DOE Joint Genome Institute"/>
            <person name="David A.S."/>
            <person name="May G."/>
            <person name="Haridas S."/>
            <person name="Lim J."/>
            <person name="Wang M."/>
            <person name="Labutti K."/>
            <person name="Lipzen A."/>
            <person name="Barry K."/>
            <person name="Grigoriev I.V."/>
        </authorList>
    </citation>
    <scope>NUCLEOTIDE SEQUENCE [LARGE SCALE GENOMIC DNA]</scope>
    <source>
        <strain evidence="2">J235TASD1</strain>
    </source>
</reference>
<dbReference type="EMBL" id="KQ964251">
    <property type="protein sequence ID" value="KXJ91020.1"/>
    <property type="molecule type" value="Genomic_DNA"/>
</dbReference>
<keyword evidence="2" id="KW-1185">Reference proteome</keyword>
<sequence length="452" mass="49925">MPINCIQGRGGFRKWPEPRSQAVLSPAPPLGAIILDLRVSDLKRDVEQYRSVASISACDHIGSYNWLDTAEPTVLIPGMPAQWMPLKHPRTLRQDDGKYFRDRNGARYPKHPLEPAVVTALSMSPELNVDHGIELVACASTVGNLLRFVRGEDKAFRMLVEEAHGSVFLTRRENSPTELIPDVYGYGHTFPEAYTTWAKEVKGSASHHRILKYKFGGLNCLVRYETDGFVAPDKASTTKETASVAALSAAPPVDLPEELHKFRISSCVAGTNKDLRIQAAGHPVAEDRIFELKTRSAKKAEDDILGSELPRLWVTQISRLIVAFHKRGLFDDIRELDTRARVADWERDNTEALATLAALLHFVREQVRGSPNGKLELCCSEPGKLEVRKQLPGAGNALSSAVRSAWGARVVARKKEPASPELTSKMHWAGSDDETDDFTACSDACGYCGRCS</sequence>
<dbReference type="Proteomes" id="UP000070501">
    <property type="component" value="Unassembled WGS sequence"/>
</dbReference>
<dbReference type="InParanoid" id="A0A136J198"/>
<dbReference type="AlphaFoldDB" id="A0A136J198"/>
<evidence type="ECO:0000313" key="2">
    <source>
        <dbReference type="Proteomes" id="UP000070501"/>
    </source>
</evidence>
<organism evidence="1 2">
    <name type="scientific">Microdochium bolleyi</name>
    <dbReference type="NCBI Taxonomy" id="196109"/>
    <lineage>
        <taxon>Eukaryota</taxon>
        <taxon>Fungi</taxon>
        <taxon>Dikarya</taxon>
        <taxon>Ascomycota</taxon>
        <taxon>Pezizomycotina</taxon>
        <taxon>Sordariomycetes</taxon>
        <taxon>Xylariomycetidae</taxon>
        <taxon>Xylariales</taxon>
        <taxon>Microdochiaceae</taxon>
        <taxon>Microdochium</taxon>
    </lineage>
</organism>
<protein>
    <recommendedName>
        <fullName evidence="3">Geranylgeranyl pyrophosphate synthetase</fullName>
    </recommendedName>
</protein>
<dbReference type="OrthoDB" id="5393654at2759"/>
<name>A0A136J198_9PEZI</name>
<accession>A0A136J198</accession>